<feature type="transmembrane region" description="Helical" evidence="9">
    <location>
        <begin position="115"/>
        <end position="136"/>
    </location>
</feature>
<evidence type="ECO:0000256" key="7">
    <source>
        <dbReference type="ARBA" id="ARBA00022840"/>
    </source>
</evidence>
<evidence type="ECO:0000256" key="4">
    <source>
        <dbReference type="ARBA" id="ARBA00022679"/>
    </source>
</evidence>
<gene>
    <name evidence="11" type="ORF">Aru02nite_18750</name>
</gene>
<keyword evidence="12" id="KW-1185">Reference proteome</keyword>
<evidence type="ECO:0000256" key="3">
    <source>
        <dbReference type="ARBA" id="ARBA00022553"/>
    </source>
</evidence>
<keyword evidence="7" id="KW-0067">ATP-binding</keyword>
<proteinExistence type="predicted"/>
<dbReference type="Gene3D" id="1.20.5.1930">
    <property type="match status" value="1"/>
</dbReference>
<keyword evidence="9" id="KW-1133">Transmembrane helix</keyword>
<feature type="transmembrane region" description="Helical" evidence="9">
    <location>
        <begin position="91"/>
        <end position="108"/>
    </location>
</feature>
<keyword evidence="3" id="KW-0597">Phosphoprotein</keyword>
<dbReference type="RefSeq" id="WP_203656660.1">
    <property type="nucleotide sequence ID" value="NZ_BAAAZM010000004.1"/>
</dbReference>
<evidence type="ECO:0000256" key="5">
    <source>
        <dbReference type="ARBA" id="ARBA00022741"/>
    </source>
</evidence>
<dbReference type="GO" id="GO:0000155">
    <property type="term" value="F:phosphorelay sensor kinase activity"/>
    <property type="evidence" value="ECO:0007669"/>
    <property type="project" value="InterPro"/>
</dbReference>
<evidence type="ECO:0000256" key="6">
    <source>
        <dbReference type="ARBA" id="ARBA00022777"/>
    </source>
</evidence>
<evidence type="ECO:0000256" key="1">
    <source>
        <dbReference type="ARBA" id="ARBA00000085"/>
    </source>
</evidence>
<feature type="transmembrane region" description="Helical" evidence="9">
    <location>
        <begin position="43"/>
        <end position="63"/>
    </location>
</feature>
<dbReference type="GO" id="GO:0016020">
    <property type="term" value="C:membrane"/>
    <property type="evidence" value="ECO:0007669"/>
    <property type="project" value="InterPro"/>
</dbReference>
<keyword evidence="5" id="KW-0547">Nucleotide-binding</keyword>
<dbReference type="GO" id="GO:0046983">
    <property type="term" value="F:protein dimerization activity"/>
    <property type="evidence" value="ECO:0007669"/>
    <property type="project" value="InterPro"/>
</dbReference>
<keyword evidence="6" id="KW-0418">Kinase</keyword>
<reference evidence="11" key="1">
    <citation type="submission" date="2021-01" db="EMBL/GenBank/DDBJ databases">
        <title>Whole genome shotgun sequence of Actinocatenispora rupis NBRC 107355.</title>
        <authorList>
            <person name="Komaki H."/>
            <person name="Tamura T."/>
        </authorList>
    </citation>
    <scope>NUCLEOTIDE SEQUENCE</scope>
    <source>
        <strain evidence="11">NBRC 107355</strain>
    </source>
</reference>
<organism evidence="11 12">
    <name type="scientific">Actinocatenispora rupis</name>
    <dbReference type="NCBI Taxonomy" id="519421"/>
    <lineage>
        <taxon>Bacteria</taxon>
        <taxon>Bacillati</taxon>
        <taxon>Actinomycetota</taxon>
        <taxon>Actinomycetes</taxon>
        <taxon>Micromonosporales</taxon>
        <taxon>Micromonosporaceae</taxon>
        <taxon>Actinocatenispora</taxon>
    </lineage>
</organism>
<evidence type="ECO:0000256" key="8">
    <source>
        <dbReference type="ARBA" id="ARBA00023012"/>
    </source>
</evidence>
<evidence type="ECO:0000313" key="11">
    <source>
        <dbReference type="EMBL" id="GID10986.1"/>
    </source>
</evidence>
<sequence length="286" mass="30334">MRTKLREVSPRWTRPLLSWAGATFLTVAVTVNALPVPFGVGLGYVHPGPALVALVIAVLAALLWRAPLVALALLLAGAATVATVLGDLRVGFEPMLPAYVALCYIAASRGRRTSVAALCLAVAVPAGQGVVLIARAGAGMTVWWSQTPVLYAAVFAWLVGHTIHRSRQFAATARAQAADRAMTAERLRIARELHDMVAHSVGVIAIQAGMGSRVIRTQPDEAEQALRTIETTSREALTGLRRTLLALPAGRRLPRRGHPAAAGIRAVRQPAAVLTVHSGQSRYVRA</sequence>
<keyword evidence="8" id="KW-0902">Two-component regulatory system</keyword>
<dbReference type="InterPro" id="IPR050482">
    <property type="entry name" value="Sensor_HK_TwoCompSys"/>
</dbReference>
<dbReference type="AlphaFoldDB" id="A0A8J3N9C7"/>
<feature type="transmembrane region" description="Helical" evidence="9">
    <location>
        <begin position="142"/>
        <end position="160"/>
    </location>
</feature>
<evidence type="ECO:0000259" key="10">
    <source>
        <dbReference type="Pfam" id="PF07730"/>
    </source>
</evidence>
<feature type="domain" description="Signal transduction histidine kinase subgroup 3 dimerisation and phosphoacceptor" evidence="10">
    <location>
        <begin position="185"/>
        <end position="247"/>
    </location>
</feature>
<dbReference type="Pfam" id="PF07730">
    <property type="entry name" value="HisKA_3"/>
    <property type="match status" value="1"/>
</dbReference>
<keyword evidence="9" id="KW-0472">Membrane</keyword>
<comment type="catalytic activity">
    <reaction evidence="1">
        <text>ATP + protein L-histidine = ADP + protein N-phospho-L-histidine.</text>
        <dbReference type="EC" id="2.7.13.3"/>
    </reaction>
</comment>
<dbReference type="GO" id="GO:0005524">
    <property type="term" value="F:ATP binding"/>
    <property type="evidence" value="ECO:0007669"/>
    <property type="project" value="UniProtKB-KW"/>
</dbReference>
<dbReference type="EMBL" id="BOMB01000010">
    <property type="protein sequence ID" value="GID10986.1"/>
    <property type="molecule type" value="Genomic_DNA"/>
</dbReference>
<feature type="transmembrane region" description="Helical" evidence="9">
    <location>
        <begin position="68"/>
        <end position="85"/>
    </location>
</feature>
<dbReference type="Proteomes" id="UP000612808">
    <property type="component" value="Unassembled WGS sequence"/>
</dbReference>
<keyword evidence="4" id="KW-0808">Transferase</keyword>
<keyword evidence="9" id="KW-0812">Transmembrane</keyword>
<accession>A0A8J3N9C7</accession>
<dbReference type="PANTHER" id="PTHR24421:SF10">
    <property type="entry name" value="NITRATE_NITRITE SENSOR PROTEIN NARQ"/>
    <property type="match status" value="1"/>
</dbReference>
<evidence type="ECO:0000256" key="2">
    <source>
        <dbReference type="ARBA" id="ARBA00012438"/>
    </source>
</evidence>
<evidence type="ECO:0000256" key="9">
    <source>
        <dbReference type="SAM" id="Phobius"/>
    </source>
</evidence>
<dbReference type="InterPro" id="IPR011712">
    <property type="entry name" value="Sig_transdc_His_kin_sub3_dim/P"/>
</dbReference>
<name>A0A8J3N9C7_9ACTN</name>
<dbReference type="PANTHER" id="PTHR24421">
    <property type="entry name" value="NITRATE/NITRITE SENSOR PROTEIN NARX-RELATED"/>
    <property type="match status" value="1"/>
</dbReference>
<comment type="caution">
    <text evidence="11">The sequence shown here is derived from an EMBL/GenBank/DDBJ whole genome shotgun (WGS) entry which is preliminary data.</text>
</comment>
<protein>
    <recommendedName>
        <fullName evidence="2">histidine kinase</fullName>
        <ecNumber evidence="2">2.7.13.3</ecNumber>
    </recommendedName>
</protein>
<evidence type="ECO:0000313" key="12">
    <source>
        <dbReference type="Proteomes" id="UP000612808"/>
    </source>
</evidence>
<dbReference type="EC" id="2.7.13.3" evidence="2"/>